<dbReference type="AlphaFoldDB" id="A0A396HPE8"/>
<accession>A0A396HPE8</accession>
<dbReference type="Gramene" id="rna30361">
    <property type="protein sequence ID" value="RHN55216.1"/>
    <property type="gene ID" value="gene30361"/>
</dbReference>
<name>A0A396HPE8_MEDTR</name>
<dbReference type="Proteomes" id="UP000265566">
    <property type="component" value="Chromosome 5"/>
</dbReference>
<evidence type="ECO:0000313" key="1">
    <source>
        <dbReference type="EMBL" id="RHN55216.1"/>
    </source>
</evidence>
<dbReference type="EMBL" id="PSQE01000005">
    <property type="protein sequence ID" value="RHN55216.1"/>
    <property type="molecule type" value="Genomic_DNA"/>
</dbReference>
<comment type="caution">
    <text evidence="1">The sequence shown here is derived from an EMBL/GenBank/DDBJ whole genome shotgun (WGS) entry which is preliminary data.</text>
</comment>
<organism evidence="1">
    <name type="scientific">Medicago truncatula</name>
    <name type="common">Barrel medic</name>
    <name type="synonym">Medicago tribuloides</name>
    <dbReference type="NCBI Taxonomy" id="3880"/>
    <lineage>
        <taxon>Eukaryota</taxon>
        <taxon>Viridiplantae</taxon>
        <taxon>Streptophyta</taxon>
        <taxon>Embryophyta</taxon>
        <taxon>Tracheophyta</taxon>
        <taxon>Spermatophyta</taxon>
        <taxon>Magnoliopsida</taxon>
        <taxon>eudicotyledons</taxon>
        <taxon>Gunneridae</taxon>
        <taxon>Pentapetalae</taxon>
        <taxon>rosids</taxon>
        <taxon>fabids</taxon>
        <taxon>Fabales</taxon>
        <taxon>Fabaceae</taxon>
        <taxon>Papilionoideae</taxon>
        <taxon>50 kb inversion clade</taxon>
        <taxon>NPAAA clade</taxon>
        <taxon>Hologalegina</taxon>
        <taxon>IRL clade</taxon>
        <taxon>Trifolieae</taxon>
        <taxon>Medicago</taxon>
    </lineage>
</organism>
<reference evidence="1" key="1">
    <citation type="journal article" date="2018" name="Nat. Plants">
        <title>Whole-genome landscape of Medicago truncatula symbiotic genes.</title>
        <authorList>
            <person name="Pecrix Y."/>
            <person name="Gamas P."/>
            <person name="Carrere S."/>
        </authorList>
    </citation>
    <scope>NUCLEOTIDE SEQUENCE</scope>
    <source>
        <tissue evidence="1">Leaves</tissue>
    </source>
</reference>
<sequence length="90" mass="10161">MFACTIPFLSSFLLPFPLRSVNKITSTNSVIKTPHGTVKVQFVEKNMGYVICDSIEKGSFSTQLNKFVVLFPKTLLQNRELLLLLLPRSN</sequence>
<protein>
    <submittedName>
        <fullName evidence="1">Uncharacterized protein</fullName>
    </submittedName>
</protein>
<gene>
    <name evidence="1" type="ORF">MtrunA17_Chr5g0415311</name>
</gene>
<proteinExistence type="predicted"/>